<organism evidence="3">
    <name type="scientific">Methyloraptor flagellatus</name>
    <dbReference type="NCBI Taxonomy" id="3162530"/>
    <lineage>
        <taxon>Bacteria</taxon>
        <taxon>Pseudomonadati</taxon>
        <taxon>Pseudomonadota</taxon>
        <taxon>Alphaproteobacteria</taxon>
        <taxon>Hyphomicrobiales</taxon>
        <taxon>Ancalomicrobiaceae</taxon>
        <taxon>Methyloraptor</taxon>
    </lineage>
</organism>
<protein>
    <submittedName>
        <fullName evidence="3">DUF6680 family protein</fullName>
    </submittedName>
</protein>
<name>A0AAU7XGQ9_9HYPH</name>
<dbReference type="AlphaFoldDB" id="A0AAU7XGQ9"/>
<reference evidence="3" key="1">
    <citation type="submission" date="2024-06" db="EMBL/GenBank/DDBJ databases">
        <title>Methylostella associata gen. nov., sp. nov., a novel Ancalomicrobiaceae-affiliated facultatively methylotrophic bacteria that feed on methanotrophs of the genus Methylococcus.</title>
        <authorList>
            <person name="Saltykova V."/>
            <person name="Danilova O.V."/>
            <person name="Oshkin I.Y."/>
            <person name="Belova S.E."/>
            <person name="Pimenov N.V."/>
            <person name="Dedysh S.N."/>
        </authorList>
    </citation>
    <scope>NUCLEOTIDE SEQUENCE</scope>
    <source>
        <strain evidence="3">S20</strain>
    </source>
</reference>
<dbReference type="EMBL" id="CP158568">
    <property type="protein sequence ID" value="XBY45889.1"/>
    <property type="molecule type" value="Genomic_DNA"/>
</dbReference>
<dbReference type="InterPro" id="IPR046502">
    <property type="entry name" value="DUF6680"/>
</dbReference>
<accession>A0AAU7XGQ9</accession>
<keyword evidence="1" id="KW-0812">Transmembrane</keyword>
<dbReference type="KEGG" id="mflg:ABS361_06480"/>
<evidence type="ECO:0000259" key="2">
    <source>
        <dbReference type="Pfam" id="PF20385"/>
    </source>
</evidence>
<evidence type="ECO:0000313" key="3">
    <source>
        <dbReference type="EMBL" id="XBY45889.1"/>
    </source>
</evidence>
<keyword evidence="1" id="KW-0472">Membrane</keyword>
<feature type="transmembrane region" description="Helical" evidence="1">
    <location>
        <begin position="13"/>
        <end position="34"/>
    </location>
</feature>
<proteinExistence type="predicted"/>
<feature type="domain" description="DUF6680" evidence="2">
    <location>
        <begin position="20"/>
        <end position="168"/>
    </location>
</feature>
<sequence>MTSNFYDFQLKDLINLAILLVTIFAVYFGPIRAVQVAKENEKRDRLIGQRADLFAVLMKTRAFRLGQEHVNALNLVLVYFRDCANVLVAYRAYISMFNAERINFTQERDDKFIELLAAMASELGYNAEKRDIEQLGYSPQVWFDDENNTRRLRNLFIELLENKRGLSVINFLLSGSGSGPFPPTPKQ</sequence>
<keyword evidence="1" id="KW-1133">Transmembrane helix</keyword>
<evidence type="ECO:0000256" key="1">
    <source>
        <dbReference type="SAM" id="Phobius"/>
    </source>
</evidence>
<dbReference type="Pfam" id="PF20385">
    <property type="entry name" value="DUF6680"/>
    <property type="match status" value="1"/>
</dbReference>
<gene>
    <name evidence="3" type="ORF">ABS361_06480</name>
</gene>
<dbReference type="RefSeq" id="WP_407050984.1">
    <property type="nucleotide sequence ID" value="NZ_CP158568.1"/>
</dbReference>